<accession>A0A1A9UF92</accession>
<dbReference type="VEuPathDB" id="VectorBase:GAUT002996"/>
<proteinExistence type="inferred from homology"/>
<feature type="transmembrane region" description="Helical" evidence="9">
    <location>
        <begin position="546"/>
        <end position="571"/>
    </location>
</feature>
<evidence type="ECO:0000256" key="4">
    <source>
        <dbReference type="ARBA" id="ARBA00022692"/>
    </source>
</evidence>
<keyword evidence="5 9" id="KW-0375">Hydrogen ion transport</keyword>
<evidence type="ECO:0000256" key="2">
    <source>
        <dbReference type="ARBA" id="ARBA00009904"/>
    </source>
</evidence>
<keyword evidence="7 9" id="KW-0406">Ion transport</keyword>
<dbReference type="Pfam" id="PF01496">
    <property type="entry name" value="V_ATPase_I"/>
    <property type="match status" value="1"/>
</dbReference>
<reference evidence="11" key="1">
    <citation type="submission" date="2020-05" db="UniProtKB">
        <authorList>
            <consortium name="EnsemblMetazoa"/>
        </authorList>
    </citation>
    <scope>IDENTIFICATION</scope>
    <source>
        <strain evidence="11">TTRI</strain>
    </source>
</reference>
<dbReference type="GO" id="GO:0051117">
    <property type="term" value="F:ATPase binding"/>
    <property type="evidence" value="ECO:0007669"/>
    <property type="project" value="TreeGrafter"/>
</dbReference>
<dbReference type="GO" id="GO:0007035">
    <property type="term" value="P:vacuolar acidification"/>
    <property type="evidence" value="ECO:0007669"/>
    <property type="project" value="TreeGrafter"/>
</dbReference>
<dbReference type="EnsemblMetazoa" id="GAUT002996-RA">
    <property type="protein sequence ID" value="GAUT002996-PA"/>
    <property type="gene ID" value="GAUT002996"/>
</dbReference>
<dbReference type="PIRSF" id="PIRSF001293">
    <property type="entry name" value="ATP6V0A1"/>
    <property type="match status" value="1"/>
</dbReference>
<keyword evidence="8 9" id="KW-0472">Membrane</keyword>
<dbReference type="InterPro" id="IPR002490">
    <property type="entry name" value="V-ATPase_116kDa_su"/>
</dbReference>
<evidence type="ECO:0000256" key="9">
    <source>
        <dbReference type="RuleBase" id="RU361189"/>
    </source>
</evidence>
<evidence type="ECO:0000256" key="8">
    <source>
        <dbReference type="ARBA" id="ARBA00023136"/>
    </source>
</evidence>
<feature type="transmembrane region" description="Helical" evidence="9">
    <location>
        <begin position="887"/>
        <end position="907"/>
    </location>
</feature>
<feature type="transmembrane region" description="Helical" evidence="9">
    <location>
        <begin position="499"/>
        <end position="526"/>
    </location>
</feature>
<dbReference type="GO" id="GO:0046961">
    <property type="term" value="F:proton-transporting ATPase activity, rotational mechanism"/>
    <property type="evidence" value="ECO:0007669"/>
    <property type="project" value="InterPro"/>
</dbReference>
<feature type="transmembrane region" description="Helical" evidence="9">
    <location>
        <begin position="672"/>
        <end position="694"/>
    </location>
</feature>
<protein>
    <recommendedName>
        <fullName evidence="9">V-type proton ATPase subunit a</fullName>
    </recommendedName>
</protein>
<feature type="transmembrane region" description="Helical" evidence="9">
    <location>
        <begin position="642"/>
        <end position="660"/>
    </location>
</feature>
<evidence type="ECO:0000256" key="6">
    <source>
        <dbReference type="ARBA" id="ARBA00022989"/>
    </source>
</evidence>
<evidence type="ECO:0000313" key="11">
    <source>
        <dbReference type="EnsemblMetazoa" id="GAUT002996-PA"/>
    </source>
</evidence>
<organism evidence="11 12">
    <name type="scientific">Glossina austeni</name>
    <name type="common">Savannah tsetse fly</name>
    <dbReference type="NCBI Taxonomy" id="7395"/>
    <lineage>
        <taxon>Eukaryota</taxon>
        <taxon>Metazoa</taxon>
        <taxon>Ecdysozoa</taxon>
        <taxon>Arthropoda</taxon>
        <taxon>Hexapoda</taxon>
        <taxon>Insecta</taxon>
        <taxon>Pterygota</taxon>
        <taxon>Neoptera</taxon>
        <taxon>Endopterygota</taxon>
        <taxon>Diptera</taxon>
        <taxon>Brachycera</taxon>
        <taxon>Muscomorpha</taxon>
        <taxon>Hippoboscoidea</taxon>
        <taxon>Glossinidae</taxon>
        <taxon>Glossina</taxon>
    </lineage>
</organism>
<dbReference type="GO" id="GO:0005886">
    <property type="term" value="C:plasma membrane"/>
    <property type="evidence" value="ECO:0007669"/>
    <property type="project" value="TreeGrafter"/>
</dbReference>
<sequence length="966" mass="111650">MKIIKINKEHRDVRTPYNAGRFEIDLETVTANEQHLVCVNPNIAGDFWVLSNYIKADHGVLKCHEAVTHTTYSDYPFLDNLVPLVDSEPMSLCQILLHNESAFNCLVELGYLGVVQFRNIYDDTAVPNNLYNAETQRCHDLQRIIAHLQDEIEDFKINMMFYPDVDEDEVPKATDLKDMETQLLEVYDELTDVERNCESLRRTRNHLYEHMKVVVKADEFLTGERNTEPVMAWTSSVIMDLVHDEMKSKAQPQDKFQLSFFAGTIPPLRFSAFETMVWRITRGNYFIKHEEITFPQEAGRKSSQLVRKYVFMLYFLGSSIREKLTKVCQGFGIKLFECPEGTADRRLAFQKIDRDTKYLGRILEQTENHRFRILLIAGVDIYIWKIKLKKMLMVYYVLNRMRRVKHLQKSKYLQAECWIPTAEVGNVSRALIRGAQQSAKDSQDNMFPPMVTELRKRYLRDEDRPTHFRLNRFTRGFQNLIDAYGIAAYRELNPAPYTIITFPFLFAVMFGDMGHGVIMASFGFWMVIKEKRLIEKNRRDPNPSEIWTIMFAGRYIIALMGIFSIYTGFIYNDCLSKSFNIFGSRWRVNYTTFTAETNHYLQLDPARPDNYLGDPYCFGMDPVWDISGEHAITTYNSLKMKLAIILGVTQMMFGLILSAVNYTHKRDYVDVFLVFVPQITFLTCIFCYLVFMIFFKWDNYGGHIAAPYNSACAPSILITFINMLLLKSNEVPPECNDWMFSGQDVVQIVLLVFALTSIPILLAGRPLYVIMQKKRIIGAKSAALRKSRTRSTLTTARRTLVYNVEPSQSRLTIGGKKEKEDPTEDITELWIHSGIHCIESVLGSVSHTASYLRLWALSLAHDQLSSVLWNMVLKIGLAGGRGYFDSIIIYGLFAFWAILTLAILVIMEGLSAFLHTLRLHWVEFQSKFYAGSGEAFMPFKFPPSTMSVSQHPLAFYIHLRMRARNI</sequence>
<evidence type="ECO:0000256" key="10">
    <source>
        <dbReference type="SAM" id="Coils"/>
    </source>
</evidence>
<feature type="coiled-coil region" evidence="10">
    <location>
        <begin position="131"/>
        <end position="203"/>
    </location>
</feature>
<dbReference type="GO" id="GO:0000220">
    <property type="term" value="C:vacuolar proton-transporting V-type ATPase, V0 domain"/>
    <property type="evidence" value="ECO:0007669"/>
    <property type="project" value="InterPro"/>
</dbReference>
<keyword evidence="6 9" id="KW-1133">Transmembrane helix</keyword>
<evidence type="ECO:0000256" key="3">
    <source>
        <dbReference type="ARBA" id="ARBA00022448"/>
    </source>
</evidence>
<comment type="subcellular location">
    <subcellularLocation>
        <location evidence="1">Membrane</location>
        <topology evidence="1">Multi-pass membrane protein</topology>
    </subcellularLocation>
</comment>
<dbReference type="PANTHER" id="PTHR11629:SF63">
    <property type="entry name" value="V-TYPE PROTON ATPASE SUBUNIT A"/>
    <property type="match status" value="1"/>
</dbReference>
<comment type="function">
    <text evidence="9">Essential component of the vacuolar proton pump (V-ATPase), a multimeric enzyme that catalyzes the translocation of protons across the membranes. Required for assembly and activity of the V-ATPase.</text>
</comment>
<evidence type="ECO:0000256" key="7">
    <source>
        <dbReference type="ARBA" id="ARBA00023065"/>
    </source>
</evidence>
<keyword evidence="3 9" id="KW-0813">Transport</keyword>
<evidence type="ECO:0000256" key="5">
    <source>
        <dbReference type="ARBA" id="ARBA00022781"/>
    </source>
</evidence>
<evidence type="ECO:0000313" key="12">
    <source>
        <dbReference type="Proteomes" id="UP000078200"/>
    </source>
</evidence>
<evidence type="ECO:0000256" key="1">
    <source>
        <dbReference type="ARBA" id="ARBA00004141"/>
    </source>
</evidence>
<feature type="transmembrane region" description="Helical" evidence="9">
    <location>
        <begin position="745"/>
        <end position="764"/>
    </location>
</feature>
<dbReference type="Proteomes" id="UP000078200">
    <property type="component" value="Unassembled WGS sequence"/>
</dbReference>
<keyword evidence="12" id="KW-1185">Reference proteome</keyword>
<keyword evidence="4 9" id="KW-0812">Transmembrane</keyword>
<dbReference type="PANTHER" id="PTHR11629">
    <property type="entry name" value="VACUOLAR PROTON ATPASES"/>
    <property type="match status" value="1"/>
</dbReference>
<name>A0A1A9UF92_GLOAU</name>
<comment type="similarity">
    <text evidence="2 9">Belongs to the V-ATPase 116 kDa subunit family.</text>
</comment>
<keyword evidence="10" id="KW-0175">Coiled coil</keyword>
<dbReference type="STRING" id="7395.A0A1A9UF92"/>
<dbReference type="AlphaFoldDB" id="A0A1A9UF92"/>
<dbReference type="InterPro" id="IPR026028">
    <property type="entry name" value="V-type_ATPase_116kDa_su_euka"/>
</dbReference>